<evidence type="ECO:0000259" key="1">
    <source>
        <dbReference type="Pfam" id="PF13632"/>
    </source>
</evidence>
<keyword evidence="3" id="KW-1185">Reference proteome</keyword>
<dbReference type="GO" id="GO:0016740">
    <property type="term" value="F:transferase activity"/>
    <property type="evidence" value="ECO:0007669"/>
    <property type="project" value="UniProtKB-KW"/>
</dbReference>
<protein>
    <submittedName>
        <fullName evidence="2">Glycosyltransferase family 2 protein</fullName>
    </submittedName>
</protein>
<dbReference type="SUPFAM" id="SSF53448">
    <property type="entry name" value="Nucleotide-diphospho-sugar transferases"/>
    <property type="match status" value="1"/>
</dbReference>
<dbReference type="InterPro" id="IPR029044">
    <property type="entry name" value="Nucleotide-diphossugar_trans"/>
</dbReference>
<proteinExistence type="predicted"/>
<dbReference type="InterPro" id="IPR001173">
    <property type="entry name" value="Glyco_trans_2-like"/>
</dbReference>
<keyword evidence="2" id="KW-0808">Transferase</keyword>
<dbReference type="PANTHER" id="PTHR43179">
    <property type="entry name" value="RHAMNOSYLTRANSFERASE WBBL"/>
    <property type="match status" value="1"/>
</dbReference>
<dbReference type="CDD" id="cd04186">
    <property type="entry name" value="GT_2_like_c"/>
    <property type="match status" value="1"/>
</dbReference>
<organism evidence="2 3">
    <name type="scientific">Paragemmobacter kunshanensis</name>
    <dbReference type="NCBI Taxonomy" id="2583234"/>
    <lineage>
        <taxon>Bacteria</taxon>
        <taxon>Pseudomonadati</taxon>
        <taxon>Pseudomonadota</taxon>
        <taxon>Alphaproteobacteria</taxon>
        <taxon>Rhodobacterales</taxon>
        <taxon>Paracoccaceae</taxon>
        <taxon>Paragemmobacter</taxon>
    </lineage>
</organism>
<dbReference type="Gene3D" id="3.90.550.10">
    <property type="entry name" value="Spore Coat Polysaccharide Biosynthesis Protein SpsA, Chain A"/>
    <property type="match status" value="1"/>
</dbReference>
<dbReference type="PANTHER" id="PTHR43179:SF7">
    <property type="entry name" value="RHAMNOSYLTRANSFERASE WBBL"/>
    <property type="match status" value="1"/>
</dbReference>
<comment type="caution">
    <text evidence="2">The sequence shown here is derived from an EMBL/GenBank/DDBJ whole genome shotgun (WGS) entry which is preliminary data.</text>
</comment>
<dbReference type="RefSeq" id="WP_165051651.1">
    <property type="nucleotide sequence ID" value="NZ_JAALFE010000015.1"/>
</dbReference>
<reference evidence="2 3" key="1">
    <citation type="submission" date="2020-02" db="EMBL/GenBank/DDBJ databases">
        <title>Rhodobacter translucens sp. nov., a novel bacterium isolated from activated sludge.</title>
        <authorList>
            <person name="Liu J."/>
        </authorList>
    </citation>
    <scope>NUCLEOTIDE SEQUENCE [LARGE SCALE GENOMIC DNA]</scope>
    <source>
        <strain evidence="2 3">HX-7-19</strain>
    </source>
</reference>
<name>A0A6M1U0R3_9RHOB</name>
<feature type="domain" description="Glycosyltransferase 2-like" evidence="1">
    <location>
        <begin position="95"/>
        <end position="257"/>
    </location>
</feature>
<evidence type="ECO:0000313" key="2">
    <source>
        <dbReference type="EMBL" id="NGQ92222.1"/>
    </source>
</evidence>
<dbReference type="Proteomes" id="UP000474758">
    <property type="component" value="Unassembled WGS sequence"/>
</dbReference>
<sequence>MRTDIAVVIVNYGTADMAIAAVDSVLDRAADGLGVEIHLVDNASPGNDAAIFMETAKRWPDTVFLHLESENHGFGRGNNVVLRKLAERQNPPDKVYLLNPDARLVTNAVAELAAFLDAHPKAAVVGSSILHETTLEPVVCAFRFPGAISEFEASVSFGPVTRLCKEHLVAFPPGMETREVDWVSGASMMVRLDAVREIGFFDPDYFLYFEEVDLMHRLKKRGWQVWHLADAKIIHVAGASTGVSTANLDRPPMPAYWFDSWRHYYVKQHGRAGAIRIWLARWSGTIIGNLLSRLRGKPSQNPRNFAADFRRFVLVPLVSGTARTDRS</sequence>
<gene>
    <name evidence="2" type="ORF">G5V65_15095</name>
</gene>
<evidence type="ECO:0000313" key="3">
    <source>
        <dbReference type="Proteomes" id="UP000474758"/>
    </source>
</evidence>
<dbReference type="EMBL" id="JAALFE010000015">
    <property type="protein sequence ID" value="NGQ92222.1"/>
    <property type="molecule type" value="Genomic_DNA"/>
</dbReference>
<dbReference type="AlphaFoldDB" id="A0A6M1U0R3"/>
<dbReference type="Pfam" id="PF13632">
    <property type="entry name" value="Glyco_trans_2_3"/>
    <property type="match status" value="1"/>
</dbReference>
<accession>A0A6M1U0R3</accession>